<feature type="domain" description="MATH" evidence="22">
    <location>
        <begin position="393"/>
        <end position="559"/>
    </location>
</feature>
<dbReference type="SUPFAM" id="SSF49899">
    <property type="entry name" value="Concanavalin A-like lectins/glucanases"/>
    <property type="match status" value="1"/>
</dbReference>
<dbReference type="InterPro" id="IPR002083">
    <property type="entry name" value="MATH/TRAF_dom"/>
</dbReference>
<evidence type="ECO:0000256" key="14">
    <source>
        <dbReference type="ARBA" id="ARBA00023180"/>
    </source>
</evidence>
<dbReference type="Pfam" id="PF22486">
    <property type="entry name" value="MATH_2"/>
    <property type="match status" value="1"/>
</dbReference>
<dbReference type="InterPro" id="IPR001506">
    <property type="entry name" value="Peptidase_M12A"/>
</dbReference>
<dbReference type="Proteomes" id="UP000594220">
    <property type="component" value="Unplaced"/>
</dbReference>
<comment type="subcellular location">
    <subcellularLocation>
        <location evidence="1">Membrane</location>
        <topology evidence="1">Single-pass type I membrane protein</topology>
    </subcellularLocation>
</comment>
<dbReference type="SUPFAM" id="SSF55486">
    <property type="entry name" value="Metalloproteases ('zincins'), catalytic domain"/>
    <property type="match status" value="1"/>
</dbReference>
<feature type="transmembrane region" description="Helical" evidence="20">
    <location>
        <begin position="620"/>
        <end position="645"/>
    </location>
</feature>
<keyword evidence="12" id="KW-0865">Zymogen</keyword>
<dbReference type="InterPro" id="IPR013320">
    <property type="entry name" value="ConA-like_dom_sf"/>
</dbReference>
<keyword evidence="9 20" id="KW-1133">Transmembrane helix</keyword>
<feature type="binding site" evidence="17 18">
    <location>
        <position position="118"/>
    </location>
    <ligand>
        <name>Zn(2+)</name>
        <dbReference type="ChEBI" id="CHEBI:29105"/>
        <note>catalytic</note>
    </ligand>
</feature>
<evidence type="ECO:0000256" key="12">
    <source>
        <dbReference type="ARBA" id="ARBA00023145"/>
    </source>
</evidence>
<keyword evidence="5 15" id="KW-0479">Metal-binding</keyword>
<evidence type="ECO:0000259" key="21">
    <source>
        <dbReference type="PROSITE" id="PS50060"/>
    </source>
</evidence>
<comment type="cofactor">
    <cofactor evidence="18 19">
        <name>Zn(2+)</name>
        <dbReference type="ChEBI" id="CHEBI:29105"/>
    </cofactor>
    <text evidence="18 19">Binds 1 zinc ion per subunit.</text>
</comment>
<comment type="caution">
    <text evidence="18">Lacks conserved residue(s) required for the propagation of feature annotation.</text>
</comment>
<feature type="domain" description="Peptidase M12A" evidence="23">
    <location>
        <begin position="28"/>
        <end position="222"/>
    </location>
</feature>
<feature type="binding site" evidence="17 18">
    <location>
        <position position="122"/>
    </location>
    <ligand>
        <name>Zn(2+)</name>
        <dbReference type="ChEBI" id="CHEBI:29105"/>
        <note>catalytic</note>
    </ligand>
</feature>
<dbReference type="InterPro" id="IPR024079">
    <property type="entry name" value="MetalloPept_cat_dom_sf"/>
</dbReference>
<dbReference type="InterPro" id="IPR008974">
    <property type="entry name" value="TRAF-like"/>
</dbReference>
<evidence type="ECO:0000256" key="17">
    <source>
        <dbReference type="PIRSR" id="PIRSR001196-2"/>
    </source>
</evidence>
<evidence type="ECO:0000256" key="10">
    <source>
        <dbReference type="ARBA" id="ARBA00023049"/>
    </source>
</evidence>
<evidence type="ECO:0000256" key="6">
    <source>
        <dbReference type="ARBA" id="ARBA00022729"/>
    </source>
</evidence>
<keyword evidence="4 20" id="KW-0812">Transmembrane</keyword>
<evidence type="ECO:0000256" key="13">
    <source>
        <dbReference type="ARBA" id="ARBA00023157"/>
    </source>
</evidence>
<reference evidence="24" key="1">
    <citation type="submission" date="2025-08" db="UniProtKB">
        <authorList>
            <consortium name="Ensembl"/>
        </authorList>
    </citation>
    <scope>IDENTIFICATION</scope>
</reference>
<dbReference type="PRINTS" id="PR00480">
    <property type="entry name" value="ASTACIN"/>
</dbReference>
<dbReference type="Pfam" id="PF01400">
    <property type="entry name" value="Astacin"/>
    <property type="match status" value="1"/>
</dbReference>
<dbReference type="PROSITE" id="PS00740">
    <property type="entry name" value="MAM_1"/>
    <property type="match status" value="1"/>
</dbReference>
<dbReference type="EC" id="3.4.24.-" evidence="15"/>
<keyword evidence="14" id="KW-0325">Glycoprotein</keyword>
<dbReference type="OMA" id="VYCTRKR"/>
<keyword evidence="7 15" id="KW-0378">Hydrolase</keyword>
<dbReference type="InterPro" id="IPR006026">
    <property type="entry name" value="Peptidase_Metallo"/>
</dbReference>
<dbReference type="InterPro" id="IPR008294">
    <property type="entry name" value="Meprin"/>
</dbReference>
<name>A0A7M4FET9_CROPO</name>
<dbReference type="SUPFAM" id="SSF49599">
    <property type="entry name" value="TRAF domain-like"/>
    <property type="match status" value="1"/>
</dbReference>
<evidence type="ECO:0000256" key="9">
    <source>
        <dbReference type="ARBA" id="ARBA00022989"/>
    </source>
</evidence>
<evidence type="ECO:0000256" key="5">
    <source>
        <dbReference type="ARBA" id="ARBA00022723"/>
    </source>
</evidence>
<evidence type="ECO:0000256" key="15">
    <source>
        <dbReference type="PIRNR" id="PIRNR001196"/>
    </source>
</evidence>
<dbReference type="SMART" id="SM00061">
    <property type="entry name" value="MATH"/>
    <property type="match status" value="1"/>
</dbReference>
<dbReference type="GeneTree" id="ENSGT00950000183111"/>
<keyword evidence="13" id="KW-1015">Disulfide bond</keyword>
<dbReference type="Gene3D" id="3.40.390.10">
    <property type="entry name" value="Collagenase (Catalytic Domain)"/>
    <property type="match status" value="1"/>
</dbReference>
<evidence type="ECO:0000313" key="24">
    <source>
        <dbReference type="Ensembl" id="ENSCPRP00005021902.1"/>
    </source>
</evidence>
<evidence type="ECO:0000259" key="23">
    <source>
        <dbReference type="PROSITE" id="PS51864"/>
    </source>
</evidence>
<evidence type="ECO:0000256" key="1">
    <source>
        <dbReference type="ARBA" id="ARBA00004479"/>
    </source>
</evidence>
<dbReference type="GO" id="GO:0042802">
    <property type="term" value="F:identical protein binding"/>
    <property type="evidence" value="ECO:0007669"/>
    <property type="project" value="Ensembl"/>
</dbReference>
<dbReference type="GO" id="GO:0005886">
    <property type="term" value="C:plasma membrane"/>
    <property type="evidence" value="ECO:0007669"/>
    <property type="project" value="Ensembl"/>
</dbReference>
<dbReference type="FunFam" id="3.40.390.10:FF:000015">
    <property type="entry name" value="Meprin A subunit"/>
    <property type="match status" value="1"/>
</dbReference>
<dbReference type="Gene3D" id="2.60.120.200">
    <property type="match status" value="1"/>
</dbReference>
<evidence type="ECO:0000256" key="18">
    <source>
        <dbReference type="PROSITE-ProRule" id="PRU01211"/>
    </source>
</evidence>
<dbReference type="InterPro" id="IPR000998">
    <property type="entry name" value="MAM_dom"/>
</dbReference>
<evidence type="ECO:0000259" key="22">
    <source>
        <dbReference type="PROSITE" id="PS50144"/>
    </source>
</evidence>
<evidence type="ECO:0000256" key="16">
    <source>
        <dbReference type="PIRSR" id="PIRSR001196-1"/>
    </source>
</evidence>
<evidence type="ECO:0000256" key="7">
    <source>
        <dbReference type="ARBA" id="ARBA00022801"/>
    </source>
</evidence>
<feature type="active site" evidence="16 18">
    <location>
        <position position="119"/>
    </location>
</feature>
<dbReference type="GO" id="GO:0017090">
    <property type="term" value="C:meprin A complex"/>
    <property type="evidence" value="ECO:0007669"/>
    <property type="project" value="Ensembl"/>
</dbReference>
<dbReference type="SMART" id="SM00137">
    <property type="entry name" value="MAM"/>
    <property type="match status" value="1"/>
</dbReference>
<dbReference type="Gene3D" id="2.60.210.10">
    <property type="entry name" value="Apoptosis, Tumor Necrosis Factor Receptor Associated Protein 2, Chain A"/>
    <property type="match status" value="1"/>
</dbReference>
<feature type="binding site" evidence="17">
    <location>
        <position position="20"/>
    </location>
    <ligand>
        <name>Zn(2+)</name>
        <dbReference type="ChEBI" id="CHEBI:29105"/>
        <note>catalytic</note>
    </ligand>
</feature>
<dbReference type="GO" id="GO:0006508">
    <property type="term" value="P:proteolysis"/>
    <property type="evidence" value="ECO:0007669"/>
    <property type="project" value="UniProtKB-KW"/>
</dbReference>
<evidence type="ECO:0000256" key="11">
    <source>
        <dbReference type="ARBA" id="ARBA00023136"/>
    </source>
</evidence>
<keyword evidence="2" id="KW-0245">EGF-like domain</keyword>
<dbReference type="PANTHER" id="PTHR10127">
    <property type="entry name" value="DISCOIDIN, CUB, EGF, LAMININ , AND ZINC METALLOPROTEASE DOMAIN CONTAINING"/>
    <property type="match status" value="1"/>
</dbReference>
<evidence type="ECO:0000313" key="25">
    <source>
        <dbReference type="Proteomes" id="UP000594220"/>
    </source>
</evidence>
<dbReference type="PROSITE" id="PS50144">
    <property type="entry name" value="MATH"/>
    <property type="match status" value="1"/>
</dbReference>
<proteinExistence type="predicted"/>
<dbReference type="GO" id="GO:0008270">
    <property type="term" value="F:zinc ion binding"/>
    <property type="evidence" value="ECO:0007669"/>
    <property type="project" value="UniProtKB-UniRule"/>
</dbReference>
<dbReference type="PROSITE" id="PS50060">
    <property type="entry name" value="MAM_2"/>
    <property type="match status" value="1"/>
</dbReference>
<dbReference type="PRINTS" id="PR00020">
    <property type="entry name" value="MAMDOMAIN"/>
</dbReference>
<protein>
    <recommendedName>
        <fullName evidence="15">Meprin A subunit</fullName>
        <ecNumber evidence="15">3.4.24.-</ecNumber>
    </recommendedName>
    <alternativeName>
        <fullName evidence="15">Endopeptidase-2</fullName>
    </alternativeName>
</protein>
<feature type="binding site" evidence="17 18">
    <location>
        <position position="128"/>
    </location>
    <ligand>
        <name>Zn(2+)</name>
        <dbReference type="ChEBI" id="CHEBI:29105"/>
        <note>catalytic</note>
    </ligand>
</feature>
<evidence type="ECO:0000256" key="19">
    <source>
        <dbReference type="RuleBase" id="RU361183"/>
    </source>
</evidence>
<keyword evidence="6" id="KW-0732">Signal</keyword>
<dbReference type="PANTHER" id="PTHR10127:SF814">
    <property type="entry name" value="MEPRIN A SUBUNIT BETA"/>
    <property type="match status" value="1"/>
</dbReference>
<dbReference type="FunFam" id="2.60.120.200:FF:000037">
    <property type="entry name" value="Meprin A subunit"/>
    <property type="match status" value="1"/>
</dbReference>
<evidence type="ECO:0000256" key="20">
    <source>
        <dbReference type="SAM" id="Phobius"/>
    </source>
</evidence>
<keyword evidence="3 15" id="KW-0645">Protease</keyword>
<dbReference type="Ensembl" id="ENSCPRT00005025597.1">
    <property type="protein sequence ID" value="ENSCPRP00005021902.1"/>
    <property type="gene ID" value="ENSCPRG00005015231.1"/>
</dbReference>
<keyword evidence="25" id="KW-1185">Reference proteome</keyword>
<dbReference type="AlphaFoldDB" id="A0A7M4FET9"/>
<feature type="domain" description="MAM" evidence="21">
    <location>
        <begin position="229"/>
        <end position="395"/>
    </location>
</feature>
<keyword evidence="11 20" id="KW-0472">Membrane</keyword>
<dbReference type="Pfam" id="PF00629">
    <property type="entry name" value="MAM"/>
    <property type="match status" value="1"/>
</dbReference>
<evidence type="ECO:0000256" key="8">
    <source>
        <dbReference type="ARBA" id="ARBA00022833"/>
    </source>
</evidence>
<evidence type="ECO:0000256" key="3">
    <source>
        <dbReference type="ARBA" id="ARBA00022670"/>
    </source>
</evidence>
<dbReference type="PIRSF" id="PIRSF001196">
    <property type="entry name" value="Meprin"/>
    <property type="match status" value="1"/>
</dbReference>
<evidence type="ECO:0000256" key="4">
    <source>
        <dbReference type="ARBA" id="ARBA00022692"/>
    </source>
</evidence>
<dbReference type="CDD" id="cd06263">
    <property type="entry name" value="MAM"/>
    <property type="match status" value="1"/>
</dbReference>
<gene>
    <name evidence="24" type="primary">MEP1B</name>
</gene>
<dbReference type="FunFam" id="2.60.210.10:FF:000009">
    <property type="entry name" value="Meprin A subunit"/>
    <property type="match status" value="1"/>
</dbReference>
<evidence type="ECO:0000256" key="2">
    <source>
        <dbReference type="ARBA" id="ARBA00022536"/>
    </source>
</evidence>
<keyword evidence="8 15" id="KW-0862">Zinc</keyword>
<organism evidence="24 25">
    <name type="scientific">Crocodylus porosus</name>
    <name type="common">Saltwater crocodile</name>
    <name type="synonym">Estuarine crocodile</name>
    <dbReference type="NCBI Taxonomy" id="8502"/>
    <lineage>
        <taxon>Eukaryota</taxon>
        <taxon>Metazoa</taxon>
        <taxon>Chordata</taxon>
        <taxon>Craniata</taxon>
        <taxon>Vertebrata</taxon>
        <taxon>Euteleostomi</taxon>
        <taxon>Archelosauria</taxon>
        <taxon>Archosauria</taxon>
        <taxon>Crocodylia</taxon>
        <taxon>Longirostres</taxon>
        <taxon>Crocodylidae</taxon>
        <taxon>Crocodylus</taxon>
    </lineage>
</organism>
<dbReference type="SMART" id="SM00235">
    <property type="entry name" value="ZnMc"/>
    <property type="match status" value="1"/>
</dbReference>
<reference evidence="24" key="2">
    <citation type="submission" date="2025-09" db="UniProtKB">
        <authorList>
            <consortium name="Ensembl"/>
        </authorList>
    </citation>
    <scope>IDENTIFICATION</scope>
</reference>
<accession>A0A7M4FET9</accession>
<dbReference type="PROSITE" id="PS51864">
    <property type="entry name" value="ASTACIN"/>
    <property type="match status" value="1"/>
</dbReference>
<keyword evidence="10 15" id="KW-0482">Metalloprotease</keyword>
<sequence length="668" mass="75771">IDQDIFDINEALGLNLFEGDIVLDGERNSIIGDQYRWPLTFPYVLEDSLEMNAKGVILKAFEQYRLKSCIDFRPWEGEENYISVFKGSGCWSSIGNRRQGKQQLSIGANCDRIGTVQHEFLHALGFWHEQSRSDRNDYVTIMWDRIRTGKEHNFNTYDDKTSDFLNTPYDFTSVMHYSKNAFQNGTEATILTNIPDFMDVIGQRMDFSDYDLRKLNQLYNCTSSLTFMDTCSFELANVCGMIQSSEDNTDWQHLSQVSAGPTTDHTNMGQCADTGYFMHFSTSTGNARNKAILESRILYPKRGFQCLQFYYYNSGHESDQLNILVREYTSAHPNGTLRLIEEIKGSPVNYWQLYHISLNVTSQFRIIFEGIKGTGLSFGGLSIDDINLSETQCPHHVWHIRNFTHLLNTSPEGEMGIIYSPPFYSSKGYAFQIGLYVNGTSNNSHNLAIYLHLISGANDDQLAWPCAWQQATMILLDQHPDIRQRMSNQRSVTTDPSKLLSAVANGNYVPDKVGSPAKFANGTEFIRGPGSGTSGFLTHQRLRSRDFIKGDDVYILSTIEVSTTPPKTPETSAPNPCKRDSCENDGICITVAEIPLCPVGDDWWYMGKRCEKKGSTRQNMVVAVASTVAVFVVMLIITIISTQCIKRKYHRSRQNEEKSHPYHRNHGQ</sequence>
<dbReference type="GO" id="GO:0004222">
    <property type="term" value="F:metalloendopeptidase activity"/>
    <property type="evidence" value="ECO:0007669"/>
    <property type="project" value="UniProtKB-UniRule"/>
</dbReference>